<proteinExistence type="predicted"/>
<name>A0AAX6IMG6_IRIPA</name>
<keyword evidence="2" id="KW-1185">Reference proteome</keyword>
<reference evidence="1" key="1">
    <citation type="journal article" date="2023" name="GigaByte">
        <title>Genome assembly of the bearded iris, Iris pallida Lam.</title>
        <authorList>
            <person name="Bruccoleri R.E."/>
            <person name="Oakeley E.J."/>
            <person name="Faust A.M.E."/>
            <person name="Altorfer M."/>
            <person name="Dessus-Babus S."/>
            <person name="Burckhardt D."/>
            <person name="Oertli M."/>
            <person name="Naumann U."/>
            <person name="Petersen F."/>
            <person name="Wong J."/>
        </authorList>
    </citation>
    <scope>NUCLEOTIDE SEQUENCE</scope>
    <source>
        <strain evidence="1">GSM-AAB239-AS_SAM_17_03QT</strain>
    </source>
</reference>
<dbReference type="EMBL" id="JANAVB010000519">
    <property type="protein sequence ID" value="KAJ6853555.1"/>
    <property type="molecule type" value="Genomic_DNA"/>
</dbReference>
<dbReference type="AlphaFoldDB" id="A0AAX6IMG6"/>
<sequence length="145" mass="17189">MDFKELGPLEFYGTEGILYADEWLENVERLMKIVRIPDDLKVETASIQLFDIARIWFKDEPELAVPISHGRPSRNYSRRSSFRRLLETLQDQFERLEQGNLTVDEYAAEFDRLSHFVEYMMGPRRLELVGFVGDYPRRFDFMSPA</sequence>
<evidence type="ECO:0000313" key="2">
    <source>
        <dbReference type="Proteomes" id="UP001140949"/>
    </source>
</evidence>
<dbReference type="Proteomes" id="UP001140949">
    <property type="component" value="Unassembled WGS sequence"/>
</dbReference>
<organism evidence="1 2">
    <name type="scientific">Iris pallida</name>
    <name type="common">Sweet iris</name>
    <dbReference type="NCBI Taxonomy" id="29817"/>
    <lineage>
        <taxon>Eukaryota</taxon>
        <taxon>Viridiplantae</taxon>
        <taxon>Streptophyta</taxon>
        <taxon>Embryophyta</taxon>
        <taxon>Tracheophyta</taxon>
        <taxon>Spermatophyta</taxon>
        <taxon>Magnoliopsida</taxon>
        <taxon>Liliopsida</taxon>
        <taxon>Asparagales</taxon>
        <taxon>Iridaceae</taxon>
        <taxon>Iridoideae</taxon>
        <taxon>Irideae</taxon>
        <taxon>Iris</taxon>
    </lineage>
</organism>
<protein>
    <recommendedName>
        <fullName evidence="3">Retrotransposon gag domain-containing protein</fullName>
    </recommendedName>
</protein>
<reference evidence="1" key="2">
    <citation type="submission" date="2023-04" db="EMBL/GenBank/DDBJ databases">
        <authorList>
            <person name="Bruccoleri R.E."/>
            <person name="Oakeley E.J."/>
            <person name="Faust A.-M."/>
            <person name="Dessus-Babus S."/>
            <person name="Altorfer M."/>
            <person name="Burckhardt D."/>
            <person name="Oertli M."/>
            <person name="Naumann U."/>
            <person name="Petersen F."/>
            <person name="Wong J."/>
        </authorList>
    </citation>
    <scope>NUCLEOTIDE SEQUENCE</scope>
    <source>
        <strain evidence="1">GSM-AAB239-AS_SAM_17_03QT</strain>
        <tissue evidence="1">Leaf</tissue>
    </source>
</reference>
<comment type="caution">
    <text evidence="1">The sequence shown here is derived from an EMBL/GenBank/DDBJ whole genome shotgun (WGS) entry which is preliminary data.</text>
</comment>
<evidence type="ECO:0000313" key="1">
    <source>
        <dbReference type="EMBL" id="KAJ6853555.1"/>
    </source>
</evidence>
<evidence type="ECO:0008006" key="3">
    <source>
        <dbReference type="Google" id="ProtNLM"/>
    </source>
</evidence>
<gene>
    <name evidence="1" type="ORF">M6B38_249610</name>
</gene>
<accession>A0AAX6IMG6</accession>